<dbReference type="OrthoDB" id="4826010at2"/>
<keyword evidence="1" id="KW-0812">Transmembrane</keyword>
<feature type="transmembrane region" description="Helical" evidence="1">
    <location>
        <begin position="30"/>
        <end position="48"/>
    </location>
</feature>
<keyword evidence="1" id="KW-1133">Transmembrane helix</keyword>
<reference evidence="2 3" key="1">
    <citation type="submission" date="2018-10" db="EMBL/GenBank/DDBJ databases">
        <title>Sequencing the genomes of 1000 actinobacteria strains.</title>
        <authorList>
            <person name="Klenk H.-P."/>
        </authorList>
    </citation>
    <scope>NUCLEOTIDE SEQUENCE [LARGE SCALE GENOMIC DNA]</scope>
    <source>
        <strain evidence="2 3">DSM 45175</strain>
    </source>
</reference>
<keyword evidence="3" id="KW-1185">Reference proteome</keyword>
<protein>
    <submittedName>
        <fullName evidence="2">Uncharacterized protein</fullName>
    </submittedName>
</protein>
<dbReference type="Proteomes" id="UP000277671">
    <property type="component" value="Unassembled WGS sequence"/>
</dbReference>
<feature type="transmembrane region" description="Helical" evidence="1">
    <location>
        <begin position="92"/>
        <end position="112"/>
    </location>
</feature>
<dbReference type="AlphaFoldDB" id="A0A495JK90"/>
<sequence length="171" mass="18922">MRSVQTTSRSAAAASRPVRRRLRSLATGELANIPLHPLIWIGVIGVPVTLGNVAGYLLFALLLLEGAGYWLAKLRQVDTRGRELPGARIFRLLRIVNLPLLAVGVAIAAYGVVDDPALASWLGLGYALFAVLEHVNYFHLQLSYDRRADLRRLRAFGLRRSHLSRDLAQHP</sequence>
<evidence type="ECO:0000256" key="1">
    <source>
        <dbReference type="SAM" id="Phobius"/>
    </source>
</evidence>
<feature type="transmembrane region" description="Helical" evidence="1">
    <location>
        <begin position="118"/>
        <end position="138"/>
    </location>
</feature>
<dbReference type="EMBL" id="RBKT01000001">
    <property type="protein sequence ID" value="RKR89231.1"/>
    <property type="molecule type" value="Genomic_DNA"/>
</dbReference>
<proteinExistence type="predicted"/>
<organism evidence="2 3">
    <name type="scientific">Micromonospora pisi</name>
    <dbReference type="NCBI Taxonomy" id="589240"/>
    <lineage>
        <taxon>Bacteria</taxon>
        <taxon>Bacillati</taxon>
        <taxon>Actinomycetota</taxon>
        <taxon>Actinomycetes</taxon>
        <taxon>Micromonosporales</taxon>
        <taxon>Micromonosporaceae</taxon>
        <taxon>Micromonospora</taxon>
    </lineage>
</organism>
<evidence type="ECO:0000313" key="3">
    <source>
        <dbReference type="Proteomes" id="UP000277671"/>
    </source>
</evidence>
<gene>
    <name evidence="2" type="ORF">BDK92_3571</name>
</gene>
<accession>A0A495JK90</accession>
<keyword evidence="1" id="KW-0472">Membrane</keyword>
<feature type="transmembrane region" description="Helical" evidence="1">
    <location>
        <begin position="54"/>
        <end position="72"/>
    </location>
</feature>
<evidence type="ECO:0000313" key="2">
    <source>
        <dbReference type="EMBL" id="RKR89231.1"/>
    </source>
</evidence>
<name>A0A495JK90_9ACTN</name>
<comment type="caution">
    <text evidence="2">The sequence shown here is derived from an EMBL/GenBank/DDBJ whole genome shotgun (WGS) entry which is preliminary data.</text>
</comment>